<feature type="compositionally biased region" description="Polar residues" evidence="6">
    <location>
        <begin position="138"/>
        <end position="149"/>
    </location>
</feature>
<evidence type="ECO:0000259" key="8">
    <source>
        <dbReference type="Pfam" id="PF04542"/>
    </source>
</evidence>
<dbReference type="Pfam" id="PF04542">
    <property type="entry name" value="Sigma70_r2"/>
    <property type="match status" value="1"/>
</dbReference>
<evidence type="ECO:0000259" key="9">
    <source>
        <dbReference type="Pfam" id="PF04545"/>
    </source>
</evidence>
<keyword evidence="5" id="KW-0804">Transcription</keyword>
<dbReference type="InterPro" id="IPR013325">
    <property type="entry name" value="RNA_pol_sigma_r2"/>
</dbReference>
<evidence type="ECO:0000256" key="6">
    <source>
        <dbReference type="SAM" id="MobiDB-lite"/>
    </source>
</evidence>
<keyword evidence="2" id="KW-0805">Transcription regulation</keyword>
<dbReference type="InterPro" id="IPR007624">
    <property type="entry name" value="RNA_pol_sigma70_r3"/>
</dbReference>
<dbReference type="InterPro" id="IPR013324">
    <property type="entry name" value="RNA_pol_sigma_r3/r4-like"/>
</dbReference>
<dbReference type="Gene3D" id="1.20.120.1810">
    <property type="match status" value="1"/>
</dbReference>
<evidence type="ECO:0000256" key="4">
    <source>
        <dbReference type="ARBA" id="ARBA00023125"/>
    </source>
</evidence>
<dbReference type="InterPro" id="IPR007630">
    <property type="entry name" value="RNA_pol_sigma70_r4"/>
</dbReference>
<organism evidence="10">
    <name type="scientific">Anthoceros angustus</name>
    <name type="common">Hornwort</name>
    <name type="synonym">Anthoceros formosae</name>
    <dbReference type="NCBI Taxonomy" id="48387"/>
    <lineage>
        <taxon>Eukaryota</taxon>
        <taxon>Viridiplantae</taxon>
        <taxon>Streptophyta</taxon>
        <taxon>Embryophyta</taxon>
        <taxon>Anthocerotophyta</taxon>
        <taxon>Anthocerotopsida</taxon>
        <taxon>Anthocerotidae</taxon>
        <taxon>Anthocerotales</taxon>
        <taxon>Anthocerotaceae</taxon>
        <taxon>Anthoceros</taxon>
    </lineage>
</organism>
<dbReference type="InterPro" id="IPR007627">
    <property type="entry name" value="RNA_pol_sigma70_r2"/>
</dbReference>
<evidence type="ECO:0000256" key="1">
    <source>
        <dbReference type="ARBA" id="ARBA00007788"/>
    </source>
</evidence>
<feature type="region of interest" description="Disordered" evidence="6">
    <location>
        <begin position="135"/>
        <end position="155"/>
    </location>
</feature>
<keyword evidence="4" id="KW-0238">DNA-binding</keyword>
<evidence type="ECO:0000256" key="5">
    <source>
        <dbReference type="ARBA" id="ARBA00023163"/>
    </source>
</evidence>
<dbReference type="EMBL" id="MN092724">
    <property type="protein sequence ID" value="QIE09856.1"/>
    <property type="molecule type" value="Genomic_DNA"/>
</dbReference>
<dbReference type="GO" id="GO:0006352">
    <property type="term" value="P:DNA-templated transcription initiation"/>
    <property type="evidence" value="ECO:0007669"/>
    <property type="project" value="InterPro"/>
</dbReference>
<dbReference type="Gene3D" id="1.10.10.10">
    <property type="entry name" value="Winged helix-like DNA-binding domain superfamily/Winged helix DNA-binding domain"/>
    <property type="match status" value="1"/>
</dbReference>
<evidence type="ECO:0000256" key="3">
    <source>
        <dbReference type="ARBA" id="ARBA00023082"/>
    </source>
</evidence>
<dbReference type="NCBIfam" id="TIGR02937">
    <property type="entry name" value="sigma70-ECF"/>
    <property type="match status" value="1"/>
</dbReference>
<dbReference type="InterPro" id="IPR036388">
    <property type="entry name" value="WH-like_DNA-bd_sf"/>
</dbReference>
<dbReference type="InterPro" id="IPR014284">
    <property type="entry name" value="RNA_pol_sigma-70_dom"/>
</dbReference>
<proteinExistence type="inferred from homology"/>
<feature type="domain" description="RNA polymerase sigma-70 region 4" evidence="9">
    <location>
        <begin position="512"/>
        <end position="565"/>
    </location>
</feature>
<dbReference type="InterPro" id="IPR050239">
    <property type="entry name" value="Sigma-70_RNA_pol_init_factors"/>
</dbReference>
<gene>
    <name evidence="10" type="primary">SIG5</name>
</gene>
<dbReference type="SUPFAM" id="SSF88659">
    <property type="entry name" value="Sigma3 and sigma4 domains of RNA polymerase sigma factors"/>
    <property type="match status" value="2"/>
</dbReference>
<dbReference type="InterPro" id="IPR000943">
    <property type="entry name" value="RNA_pol_sigma70"/>
</dbReference>
<reference evidence="10" key="1">
    <citation type="submission" date="2019-06" db="EMBL/GenBank/DDBJ databases">
        <authorList>
            <person name="Fu X."/>
            <person name="Zhang J."/>
            <person name="Zhang G."/>
            <person name="Liu Z."/>
            <person name="Chen Z."/>
        </authorList>
    </citation>
    <scope>NUCLEOTIDE SEQUENCE</scope>
</reference>
<comment type="similarity">
    <text evidence="1">Belongs to the sigma-70 factor family.</text>
</comment>
<dbReference type="GO" id="GO:0016987">
    <property type="term" value="F:sigma factor activity"/>
    <property type="evidence" value="ECO:0007669"/>
    <property type="project" value="UniProtKB-KW"/>
</dbReference>
<dbReference type="SUPFAM" id="SSF88946">
    <property type="entry name" value="Sigma2 domain of RNA polymerase sigma factors"/>
    <property type="match status" value="1"/>
</dbReference>
<dbReference type="GO" id="GO:0003677">
    <property type="term" value="F:DNA binding"/>
    <property type="evidence" value="ECO:0007669"/>
    <property type="project" value="UniProtKB-KW"/>
</dbReference>
<feature type="domain" description="RNA polymerase sigma-70 region 2" evidence="8">
    <location>
        <begin position="341"/>
        <end position="409"/>
    </location>
</feature>
<dbReference type="PRINTS" id="PR00046">
    <property type="entry name" value="SIGMA70FCT"/>
</dbReference>
<dbReference type="PANTHER" id="PTHR30603:SF4">
    <property type="entry name" value="RNA POLYMERASE SIGMA FACTOR SIGE, CHLOROPLASTIC_MITOCHONDRIAL"/>
    <property type="match status" value="1"/>
</dbReference>
<protein>
    <submittedName>
        <fullName evidence="10">Sigma factor 5</fullName>
    </submittedName>
</protein>
<keyword evidence="3" id="KW-0731">Sigma factor</keyword>
<evidence type="ECO:0000313" key="10">
    <source>
        <dbReference type="EMBL" id="QIE09856.1"/>
    </source>
</evidence>
<dbReference type="Pfam" id="PF04539">
    <property type="entry name" value="Sigma70_r3"/>
    <property type="match status" value="1"/>
</dbReference>
<accession>A0A6G6D2Y1</accession>
<feature type="domain" description="RNA polymerase sigma-70 region 3" evidence="7">
    <location>
        <begin position="427"/>
        <end position="486"/>
    </location>
</feature>
<name>A0A6G6D2Y1_ANTAG</name>
<dbReference type="AlphaFoldDB" id="A0A6G6D2Y1"/>
<reference evidence="10" key="2">
    <citation type="journal article" date="2020" name="Zhi Wu Fen Lei Xue Bao">
        <title>Insights into the origin and evolution of plant sigma factors.</title>
        <authorList>
            <person name="Fu X.-X."/>
            <person name="Zhang J."/>
            <person name="Zhang G.-Q."/>
            <person name="Liu Z.-J."/>
            <person name="Chen Z.-D."/>
        </authorList>
    </citation>
    <scope>NUCLEOTIDE SEQUENCE</scope>
</reference>
<evidence type="ECO:0000256" key="2">
    <source>
        <dbReference type="ARBA" id="ARBA00023015"/>
    </source>
</evidence>
<dbReference type="Pfam" id="PF04545">
    <property type="entry name" value="Sigma70_r4"/>
    <property type="match status" value="1"/>
</dbReference>
<evidence type="ECO:0000259" key="7">
    <source>
        <dbReference type="Pfam" id="PF04539"/>
    </source>
</evidence>
<dbReference type="PANTHER" id="PTHR30603">
    <property type="entry name" value="RNA POLYMERASE SIGMA FACTOR RPO"/>
    <property type="match status" value="1"/>
</dbReference>
<sequence length="578" mass="64498">MEKVRLGGLSALALENSQFASPLVYHRHSLGGGTISRSPGPGTGLFKRVGGSCTVVAGIRGGKRSGKKNNIAAGATATISRSTVVFPADEVIDFDQRAADLEKMFNETVSGTEAIFTVPSLEKLVADLESQPRLDFDSQCTGEPSSSHTVPALAGKRRAKQEKAAQAGMEVTQSAAAQADGSVPALADVKKGSRKRRLDLTTRIAIRKGKEDIVGSLSVVQGRHRRKDNVVTRDVKVLKEVTYDITDMWSEQAEDLVTRYGTALDLGSSWNNLDRGILTGIEETSLALLMKPMKTLQRLRRTLNETVRRDATEEELAVAAKMDLASFRRQMALGRAARNKLIQHNLRLVLFQAHKYHRDKMNLSLFDLCQEGVQGLLQGVDKFDPERGHRFSTYAVYWIRNSILRAQTRSGHLLRSPFNLAGHKLNIKRARLELLLKLERPASDEEVAAKLGLKQDRFRDIVRSTLYTRSLYERSRVTGEEHVQNFADCENLETKLLRLSGDALLRLGMDDVLDSLKPKESIVLRQRFGLDGKGERSLGEIGRNLNLSREMVRRYEARGLLKLKHPTRLDYLRSYLSE</sequence>